<protein>
    <submittedName>
        <fullName evidence="2">Ribonuclease HI</fullName>
        <ecNumber evidence="2">3.1.26.4</ecNumber>
    </submittedName>
</protein>
<dbReference type="Proteomes" id="UP000823201">
    <property type="component" value="Unassembled WGS sequence"/>
</dbReference>
<feature type="domain" description="RNase H type-1" evidence="1">
    <location>
        <begin position="1"/>
        <end position="128"/>
    </location>
</feature>
<sequence length="141" mass="16130">MIEVYFDGASGGNPGLSGAGLYINLGDGREIRRSYPLGERANNHEAEFAALVEALRFCREQNYRTVSFRTDSQLVNQAIEKRFVKKSIYAAYLETALRLIDQFDLFFCKWIPDLQNRNADQLARDAILNQLRQTESEDPHP</sequence>
<gene>
    <name evidence="2" type="ORF">JOC27_002312</name>
</gene>
<dbReference type="PANTHER" id="PTHR47723">
    <property type="entry name" value="OS05G0353850 PROTEIN"/>
    <property type="match status" value="1"/>
</dbReference>
<dbReference type="EC" id="3.1.26.4" evidence="2"/>
<dbReference type="InterPro" id="IPR053151">
    <property type="entry name" value="RNase_H-like"/>
</dbReference>
<dbReference type="EMBL" id="JAFBEV010000025">
    <property type="protein sequence ID" value="MBM7658849.1"/>
    <property type="molecule type" value="Genomic_DNA"/>
</dbReference>
<dbReference type="InterPro" id="IPR012337">
    <property type="entry name" value="RNaseH-like_sf"/>
</dbReference>
<dbReference type="PROSITE" id="PS50879">
    <property type="entry name" value="RNASE_H_1"/>
    <property type="match status" value="1"/>
</dbReference>
<dbReference type="GO" id="GO:0004523">
    <property type="term" value="F:RNA-DNA hybrid ribonuclease activity"/>
    <property type="evidence" value="ECO:0007669"/>
    <property type="project" value="UniProtKB-EC"/>
</dbReference>
<evidence type="ECO:0000313" key="3">
    <source>
        <dbReference type="Proteomes" id="UP000823201"/>
    </source>
</evidence>
<dbReference type="Gene3D" id="3.30.420.10">
    <property type="entry name" value="Ribonuclease H-like superfamily/Ribonuclease H"/>
    <property type="match status" value="1"/>
</dbReference>
<organism evidence="2 3">
    <name type="scientific">Sporolactobacillus spathodeae</name>
    <dbReference type="NCBI Taxonomy" id="1465502"/>
    <lineage>
        <taxon>Bacteria</taxon>
        <taxon>Bacillati</taxon>
        <taxon>Bacillota</taxon>
        <taxon>Bacilli</taxon>
        <taxon>Bacillales</taxon>
        <taxon>Sporolactobacillaceae</taxon>
        <taxon>Sporolactobacillus</taxon>
    </lineage>
</organism>
<dbReference type="SUPFAM" id="SSF53098">
    <property type="entry name" value="Ribonuclease H-like"/>
    <property type="match status" value="1"/>
</dbReference>
<dbReference type="RefSeq" id="WP_205007399.1">
    <property type="nucleotide sequence ID" value="NZ_CBCRXA010000024.1"/>
</dbReference>
<dbReference type="InterPro" id="IPR036397">
    <property type="entry name" value="RNaseH_sf"/>
</dbReference>
<keyword evidence="3" id="KW-1185">Reference proteome</keyword>
<evidence type="ECO:0000313" key="2">
    <source>
        <dbReference type="EMBL" id="MBM7658849.1"/>
    </source>
</evidence>
<proteinExistence type="predicted"/>
<comment type="caution">
    <text evidence="2">The sequence shown here is derived from an EMBL/GenBank/DDBJ whole genome shotgun (WGS) entry which is preliminary data.</text>
</comment>
<dbReference type="CDD" id="cd09279">
    <property type="entry name" value="RNase_HI_like"/>
    <property type="match status" value="1"/>
</dbReference>
<dbReference type="InterPro" id="IPR002156">
    <property type="entry name" value="RNaseH_domain"/>
</dbReference>
<keyword evidence="2" id="KW-0378">Hydrolase</keyword>
<name>A0ABS2QAM2_9BACL</name>
<evidence type="ECO:0000259" key="1">
    <source>
        <dbReference type="PROSITE" id="PS50879"/>
    </source>
</evidence>
<accession>A0ABS2QAM2</accession>
<dbReference type="Pfam" id="PF13456">
    <property type="entry name" value="RVT_3"/>
    <property type="match status" value="1"/>
</dbReference>
<reference evidence="2 3" key="1">
    <citation type="submission" date="2021-01" db="EMBL/GenBank/DDBJ databases">
        <title>Genomic Encyclopedia of Type Strains, Phase IV (KMG-IV): sequencing the most valuable type-strain genomes for metagenomic binning, comparative biology and taxonomic classification.</title>
        <authorList>
            <person name="Goeker M."/>
        </authorList>
    </citation>
    <scope>NUCLEOTIDE SEQUENCE [LARGE SCALE GENOMIC DNA]</scope>
    <source>
        <strain evidence="2 3">DSM 100968</strain>
    </source>
</reference>
<dbReference type="PANTHER" id="PTHR47723:SF19">
    <property type="entry name" value="POLYNUCLEOTIDYL TRANSFERASE, RIBONUCLEASE H-LIKE SUPERFAMILY PROTEIN"/>
    <property type="match status" value="1"/>
</dbReference>